<dbReference type="GO" id="GO:0016887">
    <property type="term" value="F:ATP hydrolysis activity"/>
    <property type="evidence" value="ECO:0007669"/>
    <property type="project" value="InterPro"/>
</dbReference>
<dbReference type="CDD" id="cd03268">
    <property type="entry name" value="ABC_BcrA_bacitracin_resist"/>
    <property type="match status" value="1"/>
</dbReference>
<dbReference type="AlphaFoldDB" id="A0A347ZP30"/>
<evidence type="ECO:0000313" key="7">
    <source>
        <dbReference type="Proteomes" id="UP000256388"/>
    </source>
</evidence>
<dbReference type="SMART" id="SM00382">
    <property type="entry name" value="AAA"/>
    <property type="match status" value="1"/>
</dbReference>
<comment type="similarity">
    <text evidence="1">Belongs to the ABC transporter superfamily.</text>
</comment>
<dbReference type="OrthoDB" id="9804819at2"/>
<dbReference type="PROSITE" id="PS50893">
    <property type="entry name" value="ABC_TRANSPORTER_2"/>
    <property type="match status" value="1"/>
</dbReference>
<dbReference type="GO" id="GO:0005524">
    <property type="term" value="F:ATP binding"/>
    <property type="evidence" value="ECO:0007669"/>
    <property type="project" value="UniProtKB-KW"/>
</dbReference>
<keyword evidence="2" id="KW-0813">Transport</keyword>
<evidence type="ECO:0000256" key="4">
    <source>
        <dbReference type="ARBA" id="ARBA00022840"/>
    </source>
</evidence>
<sequence length="306" mass="34152">MDKNILQTFSLSRNFGELKAVDNLDLSVPEGSIYGFLGPNGAGKTTTIRMLLGLVHPSNGQVTWFGQPLVNDPIGLLKRVGSLIEMPSYYPHLTGFENLEVIRRLSGGKKNDIARVLHLVGLEQDANRVVRQYSLGMCQRLGLAIALLNQPEVLVLDEPINSLDPAGIHEMRELFQHLQEEGVTLFISSHLLSEIDQVATMIGIIRKGKLIFQGTPSELRAQYPRRLSIGTDRPEDVSIWLKGQGYPILQMNNHHIDIPIRSEDESAKMNKKLSIAGFPIFETRYESISLEGIFLQVTSRENQSGE</sequence>
<comment type="caution">
    <text evidence="6">The sequence shown here is derived from an EMBL/GenBank/DDBJ whole genome shotgun (WGS) entry which is preliminary data.</text>
</comment>
<reference evidence="6 7" key="1">
    <citation type="submission" date="2018-08" db="EMBL/GenBank/DDBJ databases">
        <title>Genomic Encyclopedia of Type Strains, Phase IV (KMG-IV): sequencing the most valuable type-strain genomes for metagenomic binning, comparative biology and taxonomic classification.</title>
        <authorList>
            <person name="Goeker M."/>
        </authorList>
    </citation>
    <scope>NUCLEOTIDE SEQUENCE [LARGE SCALE GENOMIC DNA]</scope>
    <source>
        <strain evidence="6 7">DSM 23923</strain>
    </source>
</reference>
<evidence type="ECO:0000256" key="2">
    <source>
        <dbReference type="ARBA" id="ARBA00022448"/>
    </source>
</evidence>
<proteinExistence type="inferred from homology"/>
<protein>
    <submittedName>
        <fullName evidence="6">ABC-2 type transport system ATP-binding protein</fullName>
    </submittedName>
</protein>
<evidence type="ECO:0000259" key="5">
    <source>
        <dbReference type="PROSITE" id="PS50893"/>
    </source>
</evidence>
<keyword evidence="7" id="KW-1185">Reference proteome</keyword>
<dbReference type="Gene3D" id="3.40.50.300">
    <property type="entry name" value="P-loop containing nucleotide triphosphate hydrolases"/>
    <property type="match status" value="1"/>
</dbReference>
<evidence type="ECO:0000313" key="6">
    <source>
        <dbReference type="EMBL" id="REG08663.1"/>
    </source>
</evidence>
<organism evidence="6 7">
    <name type="scientific">Pelolinea submarina</name>
    <dbReference type="NCBI Taxonomy" id="913107"/>
    <lineage>
        <taxon>Bacteria</taxon>
        <taxon>Bacillati</taxon>
        <taxon>Chloroflexota</taxon>
        <taxon>Anaerolineae</taxon>
        <taxon>Anaerolineales</taxon>
        <taxon>Anaerolineaceae</taxon>
        <taxon>Pelolinea</taxon>
    </lineage>
</organism>
<keyword evidence="3" id="KW-0547">Nucleotide-binding</keyword>
<dbReference type="PROSITE" id="PS00211">
    <property type="entry name" value="ABC_TRANSPORTER_1"/>
    <property type="match status" value="1"/>
</dbReference>
<dbReference type="EMBL" id="QUMS01000002">
    <property type="protein sequence ID" value="REG08663.1"/>
    <property type="molecule type" value="Genomic_DNA"/>
</dbReference>
<accession>A0A347ZP30</accession>
<dbReference type="SUPFAM" id="SSF52540">
    <property type="entry name" value="P-loop containing nucleoside triphosphate hydrolases"/>
    <property type="match status" value="1"/>
</dbReference>
<feature type="domain" description="ABC transporter" evidence="5">
    <location>
        <begin position="6"/>
        <end position="232"/>
    </location>
</feature>
<dbReference type="InterPro" id="IPR003439">
    <property type="entry name" value="ABC_transporter-like_ATP-bd"/>
</dbReference>
<gene>
    <name evidence="6" type="ORF">DFR64_2035</name>
</gene>
<dbReference type="InterPro" id="IPR017871">
    <property type="entry name" value="ABC_transporter-like_CS"/>
</dbReference>
<name>A0A347ZP30_9CHLR</name>
<evidence type="ECO:0000256" key="1">
    <source>
        <dbReference type="ARBA" id="ARBA00005417"/>
    </source>
</evidence>
<evidence type="ECO:0000256" key="3">
    <source>
        <dbReference type="ARBA" id="ARBA00022741"/>
    </source>
</evidence>
<dbReference type="PANTHER" id="PTHR43335:SF4">
    <property type="entry name" value="ABC TRANSPORTER, ATP-BINDING PROTEIN"/>
    <property type="match status" value="1"/>
</dbReference>
<dbReference type="RefSeq" id="WP_116225309.1">
    <property type="nucleotide sequence ID" value="NZ_AP018437.1"/>
</dbReference>
<dbReference type="InterPro" id="IPR027417">
    <property type="entry name" value="P-loop_NTPase"/>
</dbReference>
<dbReference type="InterPro" id="IPR003593">
    <property type="entry name" value="AAA+_ATPase"/>
</dbReference>
<keyword evidence="4 6" id="KW-0067">ATP-binding</keyword>
<dbReference type="Proteomes" id="UP000256388">
    <property type="component" value="Unassembled WGS sequence"/>
</dbReference>
<dbReference type="PANTHER" id="PTHR43335">
    <property type="entry name" value="ABC TRANSPORTER, ATP-BINDING PROTEIN"/>
    <property type="match status" value="1"/>
</dbReference>
<dbReference type="Pfam" id="PF00005">
    <property type="entry name" value="ABC_tran"/>
    <property type="match status" value="1"/>
</dbReference>